<feature type="non-terminal residue" evidence="1">
    <location>
        <position position="109"/>
    </location>
</feature>
<sequence length="109" mass="12298">MFTGFAYKEIQTGDFSRIQPFLAHIKNVLAGKVDTEINYEYIINWFASIFQQVKLKIGTMMNFIGQQGCGKSFAIETIYELLGIFALKNVDELTKIFGKFNALASTAIL</sequence>
<gene>
    <name evidence="1" type="ORF">EZS28_055412</name>
</gene>
<organism evidence="1 2">
    <name type="scientific">Streblomastix strix</name>
    <dbReference type="NCBI Taxonomy" id="222440"/>
    <lineage>
        <taxon>Eukaryota</taxon>
        <taxon>Metamonada</taxon>
        <taxon>Preaxostyla</taxon>
        <taxon>Oxymonadida</taxon>
        <taxon>Streblomastigidae</taxon>
        <taxon>Streblomastix</taxon>
    </lineage>
</organism>
<reference evidence="1 2" key="1">
    <citation type="submission" date="2019-03" db="EMBL/GenBank/DDBJ databases">
        <title>Single cell metagenomics reveals metabolic interactions within the superorganism composed of flagellate Streblomastix strix and complex community of Bacteroidetes bacteria on its surface.</title>
        <authorList>
            <person name="Treitli S.C."/>
            <person name="Kolisko M."/>
            <person name="Husnik F."/>
            <person name="Keeling P."/>
            <person name="Hampl V."/>
        </authorList>
    </citation>
    <scope>NUCLEOTIDE SEQUENCE [LARGE SCALE GENOMIC DNA]</scope>
    <source>
        <strain evidence="1">ST1C</strain>
    </source>
</reference>
<proteinExistence type="predicted"/>
<name>A0A5J4Q3A0_9EUKA</name>
<accession>A0A5J4Q3A0</accession>
<protein>
    <submittedName>
        <fullName evidence="1">Uncharacterized protein</fullName>
    </submittedName>
</protein>
<dbReference type="Proteomes" id="UP000324800">
    <property type="component" value="Unassembled WGS sequence"/>
</dbReference>
<dbReference type="EMBL" id="SNRW01047398">
    <property type="protein sequence ID" value="KAA6315498.1"/>
    <property type="molecule type" value="Genomic_DNA"/>
</dbReference>
<evidence type="ECO:0000313" key="1">
    <source>
        <dbReference type="EMBL" id="KAA6315498.1"/>
    </source>
</evidence>
<dbReference type="AlphaFoldDB" id="A0A5J4Q3A0"/>
<evidence type="ECO:0000313" key="2">
    <source>
        <dbReference type="Proteomes" id="UP000324800"/>
    </source>
</evidence>
<comment type="caution">
    <text evidence="1">The sequence shown here is derived from an EMBL/GenBank/DDBJ whole genome shotgun (WGS) entry which is preliminary data.</text>
</comment>